<dbReference type="AlphaFoldDB" id="A0A7X8SIZ8"/>
<feature type="domain" description="RagB/SusD" evidence="7">
    <location>
        <begin position="306"/>
        <end position="512"/>
    </location>
</feature>
<evidence type="ECO:0000256" key="2">
    <source>
        <dbReference type="ARBA" id="ARBA00006275"/>
    </source>
</evidence>
<dbReference type="Proteomes" id="UP000585050">
    <property type="component" value="Unassembled WGS sequence"/>
</dbReference>
<evidence type="ECO:0000259" key="8">
    <source>
        <dbReference type="Pfam" id="PF14322"/>
    </source>
</evidence>
<evidence type="ECO:0000256" key="1">
    <source>
        <dbReference type="ARBA" id="ARBA00004442"/>
    </source>
</evidence>
<evidence type="ECO:0000313" key="9">
    <source>
        <dbReference type="EMBL" id="NLR91110.1"/>
    </source>
</evidence>
<dbReference type="CDD" id="cd08977">
    <property type="entry name" value="SusD"/>
    <property type="match status" value="1"/>
</dbReference>
<gene>
    <name evidence="9" type="ORF">HGP29_07825</name>
</gene>
<dbReference type="InterPro" id="IPR012944">
    <property type="entry name" value="SusD_RagB_dom"/>
</dbReference>
<dbReference type="GO" id="GO:0009279">
    <property type="term" value="C:cell outer membrane"/>
    <property type="evidence" value="ECO:0007669"/>
    <property type="project" value="UniProtKB-SubCell"/>
</dbReference>
<dbReference type="Pfam" id="PF07980">
    <property type="entry name" value="SusD_RagB"/>
    <property type="match status" value="1"/>
</dbReference>
<evidence type="ECO:0000313" key="10">
    <source>
        <dbReference type="Proteomes" id="UP000585050"/>
    </source>
</evidence>
<feature type="chain" id="PRO_5030872611" evidence="6">
    <location>
        <begin position="21"/>
        <end position="512"/>
    </location>
</feature>
<dbReference type="Pfam" id="PF14322">
    <property type="entry name" value="SusD-like_3"/>
    <property type="match status" value="1"/>
</dbReference>
<dbReference type="InterPro" id="IPR033985">
    <property type="entry name" value="SusD-like_N"/>
</dbReference>
<dbReference type="EMBL" id="JABAIL010000002">
    <property type="protein sequence ID" value="NLR91110.1"/>
    <property type="molecule type" value="Genomic_DNA"/>
</dbReference>
<keyword evidence="3 6" id="KW-0732">Signal</keyword>
<evidence type="ECO:0000256" key="3">
    <source>
        <dbReference type="ARBA" id="ARBA00022729"/>
    </source>
</evidence>
<comment type="caution">
    <text evidence="9">The sequence shown here is derived from an EMBL/GenBank/DDBJ whole genome shotgun (WGS) entry which is preliminary data.</text>
</comment>
<dbReference type="InterPro" id="IPR011990">
    <property type="entry name" value="TPR-like_helical_dom_sf"/>
</dbReference>
<name>A0A7X8SIZ8_9BACT</name>
<dbReference type="Gene3D" id="1.25.40.390">
    <property type="match status" value="1"/>
</dbReference>
<keyword evidence="10" id="KW-1185">Reference proteome</keyword>
<keyword evidence="4" id="KW-0472">Membrane</keyword>
<comment type="subcellular location">
    <subcellularLocation>
        <location evidence="1">Cell outer membrane</location>
    </subcellularLocation>
</comment>
<evidence type="ECO:0000256" key="5">
    <source>
        <dbReference type="ARBA" id="ARBA00023237"/>
    </source>
</evidence>
<accession>A0A7X8SIZ8</accession>
<dbReference type="RefSeq" id="WP_168881810.1">
    <property type="nucleotide sequence ID" value="NZ_JABAIL010000002.1"/>
</dbReference>
<evidence type="ECO:0000256" key="4">
    <source>
        <dbReference type="ARBA" id="ARBA00023136"/>
    </source>
</evidence>
<dbReference type="SUPFAM" id="SSF48452">
    <property type="entry name" value="TPR-like"/>
    <property type="match status" value="1"/>
</dbReference>
<sequence>MKNKIIIFLSFVLLSTSCLKEDPPFLSDENLFTTDEGIKTAVNGIYSSIAGFNYYSSDLMQLVDFHSGMLQSTRAQDQNAIAALNPLPNDTFVENVWKASYQAINRSNETIMGIAKFQEDPSETALNELGQAHFIRALVYFNLVRLYGDVPLRTDKLNIENLDAPRVEKDSVYQLIISDLKLAETNLFDKSVQNIGRPGKQAANMLLAKVYVTLAGNESGSEYWAMAKEEALKVYGHYQLVSDYNTLWHEGTRNNNAESIFEIQYNQANSGNVIRLHTPSNAFVGQSWGRVLLNPEVIDQHMGQYPNDPRFEATVMYNYIKYNSDGTENGEQKIYPMVARTSKSKAFPFVGKFWIWDPKTPTPYSDANLTVMRYSELLIMLAEITNEIDGPAAAEPYINEVLTRARNSEGGDGIQPENITGLSQDEFRMRIMREYQYELLGEGGEWFRNRRRGLEYFTTQVVNVHNDRVALDGNQGFDVTYDDAEKAMLLPIPLTEINTNLQIGSDDQNPGY</sequence>
<evidence type="ECO:0000256" key="6">
    <source>
        <dbReference type="SAM" id="SignalP"/>
    </source>
</evidence>
<protein>
    <submittedName>
        <fullName evidence="9">RagB/SusD family nutrient uptake outer membrane protein</fullName>
    </submittedName>
</protein>
<evidence type="ECO:0000259" key="7">
    <source>
        <dbReference type="Pfam" id="PF07980"/>
    </source>
</evidence>
<feature type="signal peptide" evidence="6">
    <location>
        <begin position="1"/>
        <end position="20"/>
    </location>
</feature>
<feature type="domain" description="SusD-like N-terminal" evidence="8">
    <location>
        <begin position="40"/>
        <end position="211"/>
    </location>
</feature>
<organism evidence="9 10">
    <name type="scientific">Flammeovirga agarivorans</name>
    <dbReference type="NCBI Taxonomy" id="2726742"/>
    <lineage>
        <taxon>Bacteria</taxon>
        <taxon>Pseudomonadati</taxon>
        <taxon>Bacteroidota</taxon>
        <taxon>Cytophagia</taxon>
        <taxon>Cytophagales</taxon>
        <taxon>Flammeovirgaceae</taxon>
        <taxon>Flammeovirga</taxon>
    </lineage>
</organism>
<comment type="similarity">
    <text evidence="2">Belongs to the SusD family.</text>
</comment>
<dbReference type="PROSITE" id="PS51257">
    <property type="entry name" value="PROKAR_LIPOPROTEIN"/>
    <property type="match status" value="1"/>
</dbReference>
<keyword evidence="5" id="KW-0998">Cell outer membrane</keyword>
<reference evidence="9 10" key="1">
    <citation type="submission" date="2020-04" db="EMBL/GenBank/DDBJ databases">
        <title>Flammeovirga sp. SR4, a novel species isolated from seawater.</title>
        <authorList>
            <person name="Wang X."/>
        </authorList>
    </citation>
    <scope>NUCLEOTIDE SEQUENCE [LARGE SCALE GENOMIC DNA]</scope>
    <source>
        <strain evidence="9 10">SR4</strain>
    </source>
</reference>
<proteinExistence type="inferred from homology"/>